<feature type="coiled-coil region" evidence="1">
    <location>
        <begin position="81"/>
        <end position="290"/>
    </location>
</feature>
<feature type="region of interest" description="Disordered" evidence="2">
    <location>
        <begin position="513"/>
        <end position="547"/>
    </location>
</feature>
<protein>
    <submittedName>
        <fullName evidence="3">Uncharacterized protein</fullName>
    </submittedName>
</protein>
<accession>A0A7S4KIK7</accession>
<name>A0A7S4KIK7_GUITH</name>
<sequence>MFSSLSQRLQRGKDELSAYLNRNHVQSAGLQSNFRRSLPVESPLESYGKKGRDLLLSAQNLVSFISPTSKEGYSSKNEVSSSDLILRIENLETRNARLEAEIQEKNKLLHEQRLDIYRRREEEEDVREDLLKRCRVAEALRDEALDSFDEAISQLKFLERKFKDEALRADEELQRVQEESDNLLSSKQLAMEAMKSTLQREIEELKSKCAEHSLTIQKLQDESKKEEYEKLQKLSEDQAKQIESLRTELKKADNFYLSRAKFDARLREEAKKANEEKEALQSMVDSLKARENEQHGIMKKQIEYILDRVQGSLLDCIAVQDCDGKGLELVEMLRSENSKLTADLSALTDQLEGERRGLQGEASKNISMKREIEALRSDQSKLVLEKEAMSNKISSLEVEFNELRSNFSEVKYLADQRRKILESTLERLSMKATAEDKEEKARKEWEAEHNKLQAHLAIVALPPVGPCIHAKGGAAGGATDIAIEHEPELPEIVPFKNEKGTMIAITASFMGRKRRRNVDEPVENDMNEPERKSQNESGSWLGKIFGK</sequence>
<gene>
    <name evidence="3" type="ORF">GTHE00462_LOCUS13425</name>
</gene>
<dbReference type="EMBL" id="HBKN01017041">
    <property type="protein sequence ID" value="CAE2295919.1"/>
    <property type="molecule type" value="Transcribed_RNA"/>
</dbReference>
<dbReference type="AlphaFoldDB" id="A0A7S4KIK7"/>
<keyword evidence="1" id="KW-0175">Coiled coil</keyword>
<proteinExistence type="predicted"/>
<evidence type="ECO:0000256" key="1">
    <source>
        <dbReference type="SAM" id="Coils"/>
    </source>
</evidence>
<evidence type="ECO:0000256" key="2">
    <source>
        <dbReference type="SAM" id="MobiDB-lite"/>
    </source>
</evidence>
<organism evidence="3">
    <name type="scientific">Guillardia theta</name>
    <name type="common">Cryptophyte</name>
    <name type="synonym">Cryptomonas phi</name>
    <dbReference type="NCBI Taxonomy" id="55529"/>
    <lineage>
        <taxon>Eukaryota</taxon>
        <taxon>Cryptophyceae</taxon>
        <taxon>Pyrenomonadales</taxon>
        <taxon>Geminigeraceae</taxon>
        <taxon>Guillardia</taxon>
    </lineage>
</organism>
<evidence type="ECO:0000313" key="3">
    <source>
        <dbReference type="EMBL" id="CAE2295919.1"/>
    </source>
</evidence>
<reference evidence="3" key="1">
    <citation type="submission" date="2021-01" db="EMBL/GenBank/DDBJ databases">
        <authorList>
            <person name="Corre E."/>
            <person name="Pelletier E."/>
            <person name="Niang G."/>
            <person name="Scheremetjew M."/>
            <person name="Finn R."/>
            <person name="Kale V."/>
            <person name="Holt S."/>
            <person name="Cochrane G."/>
            <person name="Meng A."/>
            <person name="Brown T."/>
            <person name="Cohen L."/>
        </authorList>
    </citation>
    <scope>NUCLEOTIDE SEQUENCE</scope>
    <source>
        <strain evidence="3">CCMP 2712</strain>
    </source>
</reference>